<name>A0A5B8S5T0_9SPHN</name>
<reference evidence="5 6" key="1">
    <citation type="journal article" date="2013" name="J. Microbiol. Biotechnol.">
        <title>Novosphingobium ginsenosidimutans sp. nov., with the ability to convert ginsenoside.</title>
        <authorList>
            <person name="Kim J.K."/>
            <person name="He D."/>
            <person name="Liu Q.M."/>
            <person name="Park H.Y."/>
            <person name="Jung M.S."/>
            <person name="Yoon M.H."/>
            <person name="Kim S.C."/>
            <person name="Im W.T."/>
        </authorList>
    </citation>
    <scope>NUCLEOTIDE SEQUENCE [LARGE SCALE GENOMIC DNA]</scope>
    <source>
        <strain evidence="5 6">FW-6</strain>
    </source>
</reference>
<dbReference type="KEGG" id="ngf:FRF71_08140"/>
<dbReference type="Proteomes" id="UP000321172">
    <property type="component" value="Chromosome"/>
</dbReference>
<evidence type="ECO:0000259" key="4">
    <source>
        <dbReference type="Pfam" id="PF10531"/>
    </source>
</evidence>
<dbReference type="InterPro" id="IPR019554">
    <property type="entry name" value="Soluble_ligand-bd"/>
</dbReference>
<dbReference type="PANTHER" id="PTHR33619:SF3">
    <property type="entry name" value="POLYSACCHARIDE EXPORT PROTEIN GFCE-RELATED"/>
    <property type="match status" value="1"/>
</dbReference>
<protein>
    <submittedName>
        <fullName evidence="5">Polysaccharide export protein</fullName>
    </submittedName>
</protein>
<evidence type="ECO:0000313" key="6">
    <source>
        <dbReference type="Proteomes" id="UP000321172"/>
    </source>
</evidence>
<evidence type="ECO:0000259" key="3">
    <source>
        <dbReference type="Pfam" id="PF02563"/>
    </source>
</evidence>
<dbReference type="InterPro" id="IPR049712">
    <property type="entry name" value="Poly_export"/>
</dbReference>
<dbReference type="Pfam" id="PF02563">
    <property type="entry name" value="Poly_export"/>
    <property type="match status" value="1"/>
</dbReference>
<feature type="chain" id="PRO_5023086550" evidence="2">
    <location>
        <begin position="24"/>
        <end position="236"/>
    </location>
</feature>
<evidence type="ECO:0000256" key="1">
    <source>
        <dbReference type="ARBA" id="ARBA00022729"/>
    </source>
</evidence>
<organism evidence="5 6">
    <name type="scientific">Novosphingobium ginsenosidimutans</name>
    <dbReference type="NCBI Taxonomy" id="1176536"/>
    <lineage>
        <taxon>Bacteria</taxon>
        <taxon>Pseudomonadati</taxon>
        <taxon>Pseudomonadota</taxon>
        <taxon>Alphaproteobacteria</taxon>
        <taxon>Sphingomonadales</taxon>
        <taxon>Sphingomonadaceae</taxon>
        <taxon>Novosphingobium</taxon>
    </lineage>
</organism>
<dbReference type="EMBL" id="CP042345">
    <property type="protein sequence ID" value="QEA16107.1"/>
    <property type="molecule type" value="Genomic_DNA"/>
</dbReference>
<evidence type="ECO:0000313" key="5">
    <source>
        <dbReference type="EMBL" id="QEA16107.1"/>
    </source>
</evidence>
<dbReference type="Gene3D" id="3.30.1950.10">
    <property type="entry name" value="wza like domain"/>
    <property type="match status" value="1"/>
</dbReference>
<keyword evidence="6" id="KW-1185">Reference proteome</keyword>
<feature type="signal peptide" evidence="2">
    <location>
        <begin position="1"/>
        <end position="23"/>
    </location>
</feature>
<evidence type="ECO:0000256" key="2">
    <source>
        <dbReference type="SAM" id="SignalP"/>
    </source>
</evidence>
<feature type="domain" description="Polysaccharide export protein N-terminal" evidence="3">
    <location>
        <begin position="55"/>
        <end position="126"/>
    </location>
</feature>
<dbReference type="RefSeq" id="WP_147090139.1">
    <property type="nucleotide sequence ID" value="NZ_BAABJD010000006.1"/>
</dbReference>
<sequence length="236" mass="25498">MIRRRLCDLSMALCVVTALGAVAVPAAGRDNPLPSGAAAYDIIPVKAMDELVAQRIRTGDKLAISVFGESELSRTDYIVDSTGFVQFPLIGQVIAAGVSPEELRAEIARRLGTRFIRDPQVSVSITERARARFAVEGQVADPGVYEADATTTLLAAIAQAGSPNRVAKNSEVMVFRMVNGRRMGARFDIDQIRSGRADDPQIIGGDTVVVGYSGSKGFWRDVRETAPLLNLFYLVR</sequence>
<dbReference type="AlphaFoldDB" id="A0A5B8S5T0"/>
<feature type="domain" description="Soluble ligand binding" evidence="4">
    <location>
        <begin position="133"/>
        <end position="184"/>
    </location>
</feature>
<dbReference type="InterPro" id="IPR003715">
    <property type="entry name" value="Poly_export_N"/>
</dbReference>
<dbReference type="OrthoDB" id="8410640at2"/>
<dbReference type="Pfam" id="PF10531">
    <property type="entry name" value="SLBB"/>
    <property type="match status" value="1"/>
</dbReference>
<dbReference type="GO" id="GO:0015159">
    <property type="term" value="F:polysaccharide transmembrane transporter activity"/>
    <property type="evidence" value="ECO:0007669"/>
    <property type="project" value="InterPro"/>
</dbReference>
<keyword evidence="1 2" id="KW-0732">Signal</keyword>
<proteinExistence type="predicted"/>
<accession>A0A5B8S5T0</accession>
<gene>
    <name evidence="5" type="ORF">FRF71_08140</name>
</gene>
<dbReference type="PANTHER" id="PTHR33619">
    <property type="entry name" value="POLYSACCHARIDE EXPORT PROTEIN GFCE-RELATED"/>
    <property type="match status" value="1"/>
</dbReference>